<feature type="signal peptide" evidence="1">
    <location>
        <begin position="1"/>
        <end position="24"/>
    </location>
</feature>
<evidence type="ECO:0000313" key="2">
    <source>
        <dbReference type="EMBL" id="KAF9479851.1"/>
    </source>
</evidence>
<name>A0A9P5Z5K7_9AGAR</name>
<feature type="chain" id="PRO_5040233172" evidence="1">
    <location>
        <begin position="25"/>
        <end position="309"/>
    </location>
</feature>
<dbReference type="AlphaFoldDB" id="A0A9P5Z5K7"/>
<dbReference type="Proteomes" id="UP000807469">
    <property type="component" value="Unassembled WGS sequence"/>
</dbReference>
<keyword evidence="3" id="KW-1185">Reference proteome</keyword>
<evidence type="ECO:0000313" key="3">
    <source>
        <dbReference type="Proteomes" id="UP000807469"/>
    </source>
</evidence>
<reference evidence="2" key="1">
    <citation type="submission" date="2020-11" db="EMBL/GenBank/DDBJ databases">
        <authorList>
            <consortium name="DOE Joint Genome Institute"/>
            <person name="Ahrendt S."/>
            <person name="Riley R."/>
            <person name="Andreopoulos W."/>
            <person name="Labutti K."/>
            <person name="Pangilinan J."/>
            <person name="Ruiz-Duenas F.J."/>
            <person name="Barrasa J.M."/>
            <person name="Sanchez-Garcia M."/>
            <person name="Camarero S."/>
            <person name="Miyauchi S."/>
            <person name="Serrano A."/>
            <person name="Linde D."/>
            <person name="Babiker R."/>
            <person name="Drula E."/>
            <person name="Ayuso-Fernandez I."/>
            <person name="Pacheco R."/>
            <person name="Padilla G."/>
            <person name="Ferreira P."/>
            <person name="Barriuso J."/>
            <person name="Kellner H."/>
            <person name="Castanera R."/>
            <person name="Alfaro M."/>
            <person name="Ramirez L."/>
            <person name="Pisabarro A.G."/>
            <person name="Kuo A."/>
            <person name="Tritt A."/>
            <person name="Lipzen A."/>
            <person name="He G."/>
            <person name="Yan M."/>
            <person name="Ng V."/>
            <person name="Cullen D."/>
            <person name="Martin F."/>
            <person name="Rosso M.-N."/>
            <person name="Henrissat B."/>
            <person name="Hibbett D."/>
            <person name="Martinez A.T."/>
            <person name="Grigoriev I.V."/>
        </authorList>
    </citation>
    <scope>NUCLEOTIDE SEQUENCE</scope>
    <source>
        <strain evidence="2">CIRM-BRFM 674</strain>
    </source>
</reference>
<dbReference type="EMBL" id="MU155204">
    <property type="protein sequence ID" value="KAF9479851.1"/>
    <property type="molecule type" value="Genomic_DNA"/>
</dbReference>
<accession>A0A9P5Z5K7</accession>
<proteinExistence type="predicted"/>
<keyword evidence="1" id="KW-0732">Signal</keyword>
<dbReference type="Gene3D" id="1.10.287.700">
    <property type="entry name" value="Helix hairpin bin"/>
    <property type="match status" value="1"/>
</dbReference>
<sequence>MHIFRAGLFAIAITIALCTSLTSGVPLPIASSLSNKHSISSVSRTTQLRHHVGSHAPVTNERAQRTFAIKKQPASLSESDGVPSPDIVGLERRNIFSKIKKAFKKIGHGIKHAFQKVGKGIKKVAKKVGSGIKKVAKKVGGGIKKVAKKVGRGIKKVAKKVGHGIKTAAKKVGHFVKTTGAKIAKVGLKVWSTAQKLASKVVQFIPVVGKPLSKVLDGASAVTNAASNAIHAKIGGKLGKAMKVMDKTRKIAGYIPRELPEDALEERELEELDARYDYLDDVDVTSREVYDDDSVFYARDWNEFGVGEF</sequence>
<evidence type="ECO:0000256" key="1">
    <source>
        <dbReference type="SAM" id="SignalP"/>
    </source>
</evidence>
<gene>
    <name evidence="2" type="ORF">BDN70DRAFT_660247</name>
</gene>
<comment type="caution">
    <text evidence="2">The sequence shown here is derived from an EMBL/GenBank/DDBJ whole genome shotgun (WGS) entry which is preliminary data.</text>
</comment>
<organism evidence="2 3">
    <name type="scientific">Pholiota conissans</name>
    <dbReference type="NCBI Taxonomy" id="109636"/>
    <lineage>
        <taxon>Eukaryota</taxon>
        <taxon>Fungi</taxon>
        <taxon>Dikarya</taxon>
        <taxon>Basidiomycota</taxon>
        <taxon>Agaricomycotina</taxon>
        <taxon>Agaricomycetes</taxon>
        <taxon>Agaricomycetidae</taxon>
        <taxon>Agaricales</taxon>
        <taxon>Agaricineae</taxon>
        <taxon>Strophariaceae</taxon>
        <taxon>Pholiota</taxon>
    </lineage>
</organism>
<protein>
    <submittedName>
        <fullName evidence="2">Uncharacterized protein</fullName>
    </submittedName>
</protein>